<sequence>MAILFTGYTLCWDNVAKYTSARHHSQESDNKLNLWDLAYIAKNRIPTITLRDKTTIHASCIAVENFMPFPSDFDLLKERLEVIIKRILSKFLVVFIKQKVKADEPFMHKKYHESTNKSEIVTVGMFNENLSTTAGVIRILDKLHKFVPLLPEMESVDSMDTLLNPKSAVQKGTLSYLRNIFNHRGAKKEVKNCFSQSIEFLYFVTEAYLCLHAVEILDLTDLKDRELREDPENALDNITKEILSRVWVEPDTTSITGSNIRMGYCL</sequence>
<dbReference type="EMBL" id="UYJE01004559">
    <property type="protein sequence ID" value="VDI29105.1"/>
    <property type="molecule type" value="Genomic_DNA"/>
</dbReference>
<comment type="caution">
    <text evidence="1">The sequence shown here is derived from an EMBL/GenBank/DDBJ whole genome shotgun (WGS) entry which is preliminary data.</text>
</comment>
<dbReference type="Proteomes" id="UP000596742">
    <property type="component" value="Unassembled WGS sequence"/>
</dbReference>
<proteinExistence type="predicted"/>
<name>A0A8B6E579_MYTGA</name>
<dbReference type="OrthoDB" id="6153643at2759"/>
<gene>
    <name evidence="1" type="ORF">MGAL_10B020350</name>
</gene>
<reference evidence="1" key="1">
    <citation type="submission" date="2018-11" db="EMBL/GenBank/DDBJ databases">
        <authorList>
            <person name="Alioto T."/>
            <person name="Alioto T."/>
        </authorList>
    </citation>
    <scope>NUCLEOTIDE SEQUENCE</scope>
</reference>
<evidence type="ECO:0000313" key="2">
    <source>
        <dbReference type="Proteomes" id="UP000596742"/>
    </source>
</evidence>
<dbReference type="AlphaFoldDB" id="A0A8B6E579"/>
<evidence type="ECO:0000313" key="1">
    <source>
        <dbReference type="EMBL" id="VDI29105.1"/>
    </source>
</evidence>
<keyword evidence="2" id="KW-1185">Reference proteome</keyword>
<accession>A0A8B6E579</accession>
<protein>
    <submittedName>
        <fullName evidence="1">Uncharacterized protein</fullName>
    </submittedName>
</protein>
<organism evidence="1 2">
    <name type="scientific">Mytilus galloprovincialis</name>
    <name type="common">Mediterranean mussel</name>
    <dbReference type="NCBI Taxonomy" id="29158"/>
    <lineage>
        <taxon>Eukaryota</taxon>
        <taxon>Metazoa</taxon>
        <taxon>Spiralia</taxon>
        <taxon>Lophotrochozoa</taxon>
        <taxon>Mollusca</taxon>
        <taxon>Bivalvia</taxon>
        <taxon>Autobranchia</taxon>
        <taxon>Pteriomorphia</taxon>
        <taxon>Mytilida</taxon>
        <taxon>Mytiloidea</taxon>
        <taxon>Mytilidae</taxon>
        <taxon>Mytilinae</taxon>
        <taxon>Mytilus</taxon>
    </lineage>
</organism>